<evidence type="ECO:0000256" key="5">
    <source>
        <dbReference type="PROSITE-ProRule" id="PRU10141"/>
    </source>
</evidence>
<dbReference type="InterPro" id="IPR017441">
    <property type="entry name" value="Protein_kinase_ATP_BS"/>
</dbReference>
<sequence>MGCGASKPEVKEATAAQARPRPTEPQVPCLGLLDTHELVKELGKGGTGETFLYRDKQNNNDLVAVKLIKRPLPKVIQANILREIMIQANLGEGHVNVINAKEALLTESHLALVMEYAACGSLTGYVANRWQSAQHSGLFLQEDEARYFFRQFIQAVEYCHTHFVAHRDLKLDNTLLSDDEPPLIKLCDFGFARQWEGQNNAQMFTHIGTPVYMSPELINSRNGAKGYDGKQVDVWASGVLLIVMLLGTFPFDHIENPDPNTSEAHLEVWTQQMSTRWDRITYMLPLVRKVRLIVSSPLARLGQGI</sequence>
<dbReference type="PROSITE" id="PS00107">
    <property type="entry name" value="PROTEIN_KINASE_ATP"/>
    <property type="match status" value="1"/>
</dbReference>
<dbReference type="Pfam" id="PF00069">
    <property type="entry name" value="Pkinase"/>
    <property type="match status" value="1"/>
</dbReference>
<feature type="domain" description="Protein kinase" evidence="8">
    <location>
        <begin position="36"/>
        <end position="305"/>
    </location>
</feature>
<dbReference type="InterPro" id="IPR011009">
    <property type="entry name" value="Kinase-like_dom_sf"/>
</dbReference>
<dbReference type="Gene3D" id="1.10.510.10">
    <property type="entry name" value="Transferase(Phosphotransferase) domain 1"/>
    <property type="match status" value="1"/>
</dbReference>
<protein>
    <recommendedName>
        <fullName evidence="8">Protein kinase domain-containing protein</fullName>
    </recommendedName>
</protein>
<keyword evidence="2 5" id="KW-0547">Nucleotide-binding</keyword>
<keyword evidence="3" id="KW-0418">Kinase</keyword>
<comment type="similarity">
    <text evidence="6">Belongs to the protein kinase superfamily.</text>
</comment>
<name>A0ABR2YX34_9CHLO</name>
<reference evidence="9 10" key="1">
    <citation type="journal article" date="2024" name="Nat. Commun.">
        <title>Phylogenomics reveals the evolutionary origins of lichenization in chlorophyte algae.</title>
        <authorList>
            <person name="Puginier C."/>
            <person name="Libourel C."/>
            <person name="Otte J."/>
            <person name="Skaloud P."/>
            <person name="Haon M."/>
            <person name="Grisel S."/>
            <person name="Petersen M."/>
            <person name="Berrin J.G."/>
            <person name="Delaux P.M."/>
            <person name="Dal Grande F."/>
            <person name="Keller J."/>
        </authorList>
    </citation>
    <scope>NUCLEOTIDE SEQUENCE [LARGE SCALE GENOMIC DNA]</scope>
    <source>
        <strain evidence="9 10">SAG 216-7</strain>
    </source>
</reference>
<accession>A0ABR2YX34</accession>
<dbReference type="Proteomes" id="UP001491310">
    <property type="component" value="Unassembled WGS sequence"/>
</dbReference>
<dbReference type="PROSITE" id="PS00108">
    <property type="entry name" value="PROTEIN_KINASE_ST"/>
    <property type="match status" value="1"/>
</dbReference>
<dbReference type="PROSITE" id="PS50011">
    <property type="entry name" value="PROTEIN_KINASE_DOM"/>
    <property type="match status" value="1"/>
</dbReference>
<dbReference type="InterPro" id="IPR008271">
    <property type="entry name" value="Ser/Thr_kinase_AS"/>
</dbReference>
<evidence type="ECO:0000313" key="9">
    <source>
        <dbReference type="EMBL" id="KAK9916169.1"/>
    </source>
</evidence>
<dbReference type="SUPFAM" id="SSF56112">
    <property type="entry name" value="Protein kinase-like (PK-like)"/>
    <property type="match status" value="1"/>
</dbReference>
<evidence type="ECO:0000313" key="10">
    <source>
        <dbReference type="Proteomes" id="UP001491310"/>
    </source>
</evidence>
<evidence type="ECO:0000256" key="4">
    <source>
        <dbReference type="ARBA" id="ARBA00022840"/>
    </source>
</evidence>
<comment type="caution">
    <text evidence="9">The sequence shown here is derived from an EMBL/GenBank/DDBJ whole genome shotgun (WGS) entry which is preliminary data.</text>
</comment>
<keyword evidence="1" id="KW-0808">Transferase</keyword>
<dbReference type="SMART" id="SM00220">
    <property type="entry name" value="S_TKc"/>
    <property type="match status" value="1"/>
</dbReference>
<dbReference type="PANTHER" id="PTHR24346:SF92">
    <property type="entry name" value="SNF1-RELATED PROTEIN KINASE 2.6"/>
    <property type="match status" value="1"/>
</dbReference>
<evidence type="ECO:0000256" key="2">
    <source>
        <dbReference type="ARBA" id="ARBA00022741"/>
    </source>
</evidence>
<feature type="region of interest" description="Disordered" evidence="7">
    <location>
        <begin position="1"/>
        <end position="27"/>
    </location>
</feature>
<organism evidence="9 10">
    <name type="scientific">Coccomyxa subellipsoidea</name>
    <dbReference type="NCBI Taxonomy" id="248742"/>
    <lineage>
        <taxon>Eukaryota</taxon>
        <taxon>Viridiplantae</taxon>
        <taxon>Chlorophyta</taxon>
        <taxon>core chlorophytes</taxon>
        <taxon>Trebouxiophyceae</taxon>
        <taxon>Trebouxiophyceae incertae sedis</taxon>
        <taxon>Coccomyxaceae</taxon>
        <taxon>Coccomyxa</taxon>
    </lineage>
</organism>
<evidence type="ECO:0000256" key="1">
    <source>
        <dbReference type="ARBA" id="ARBA00022679"/>
    </source>
</evidence>
<keyword evidence="6" id="KW-0723">Serine/threonine-protein kinase</keyword>
<feature type="binding site" evidence="5">
    <location>
        <position position="66"/>
    </location>
    <ligand>
        <name>ATP</name>
        <dbReference type="ChEBI" id="CHEBI:30616"/>
    </ligand>
</feature>
<keyword evidence="4 5" id="KW-0067">ATP-binding</keyword>
<dbReference type="PANTHER" id="PTHR24346">
    <property type="entry name" value="MAP/MICROTUBULE AFFINITY-REGULATING KINASE"/>
    <property type="match status" value="1"/>
</dbReference>
<gene>
    <name evidence="9" type="ORF">WJX75_009636</name>
</gene>
<keyword evidence="10" id="KW-1185">Reference proteome</keyword>
<dbReference type="EMBL" id="JALJOT010000004">
    <property type="protein sequence ID" value="KAK9916169.1"/>
    <property type="molecule type" value="Genomic_DNA"/>
</dbReference>
<evidence type="ECO:0000256" key="3">
    <source>
        <dbReference type="ARBA" id="ARBA00022777"/>
    </source>
</evidence>
<evidence type="ECO:0000259" key="8">
    <source>
        <dbReference type="PROSITE" id="PS50011"/>
    </source>
</evidence>
<evidence type="ECO:0000256" key="7">
    <source>
        <dbReference type="SAM" id="MobiDB-lite"/>
    </source>
</evidence>
<evidence type="ECO:0000256" key="6">
    <source>
        <dbReference type="RuleBase" id="RU000304"/>
    </source>
</evidence>
<dbReference type="InterPro" id="IPR000719">
    <property type="entry name" value="Prot_kinase_dom"/>
</dbReference>
<proteinExistence type="inferred from homology"/>